<accession>A0A9D7E2C7</accession>
<dbReference type="AlphaFoldDB" id="A0A9D7E2C7"/>
<organism evidence="1 2">
    <name type="scientific">Candidatus Methylophosphatis roskildensis</name>
    <dbReference type="NCBI Taxonomy" id="2899263"/>
    <lineage>
        <taxon>Bacteria</taxon>
        <taxon>Pseudomonadati</taxon>
        <taxon>Pseudomonadota</taxon>
        <taxon>Betaproteobacteria</taxon>
        <taxon>Nitrosomonadales</taxon>
        <taxon>Sterolibacteriaceae</taxon>
        <taxon>Candidatus Methylophosphatis</taxon>
    </lineage>
</organism>
<evidence type="ECO:0000313" key="2">
    <source>
        <dbReference type="Proteomes" id="UP000807785"/>
    </source>
</evidence>
<comment type="caution">
    <text evidence="1">The sequence shown here is derived from an EMBL/GenBank/DDBJ whole genome shotgun (WGS) entry which is preliminary data.</text>
</comment>
<dbReference type="PANTHER" id="PTHR35564:SF4">
    <property type="entry name" value="CYTOPLASMIC PROTEIN"/>
    <property type="match status" value="1"/>
</dbReference>
<dbReference type="NCBIfam" id="TIGR03347">
    <property type="entry name" value="VI_chp_1"/>
    <property type="match status" value="1"/>
</dbReference>
<sequence length="365" mass="41092">MRDPTDRLMFYRALEARPHDYDFFQSLRRIECLNDDKPRLGRASRPADEPVRLGQDVSMSFAPAPIARFHQAEGDRAPRLNQRIFGSLGPNGPLPLHLTDYVRERILHNGDRTIARFLDIFHHRLLELFYRAWAGAQPTVNLDRPGEDRFAVFIGSLIGVGSPQTQKRDETGDFVKLFFSGALVKSVRNADGLQSLLAGYFRLPVRIEQFVGHWMRLPAGDRTRLGSGTAGAQLGVGAVLGSQVWDRQHKFRVRFGPLTLAQYEAFLPGGKALPRLVALVRQYLCFELEWDAQLVLKRTQVPRTRLGEYGRLGWTTWVGRVRDKRDPDDLTLDAEGVLAQHQRRALNRAASNNNPTVAAPAAAPA</sequence>
<dbReference type="InterPro" id="IPR010732">
    <property type="entry name" value="T6SS_TssG-like"/>
</dbReference>
<proteinExistence type="predicted"/>
<reference evidence="1" key="1">
    <citation type="submission" date="2020-10" db="EMBL/GenBank/DDBJ databases">
        <title>Connecting structure to function with the recovery of over 1000 high-quality activated sludge metagenome-assembled genomes encoding full-length rRNA genes using long-read sequencing.</title>
        <authorList>
            <person name="Singleton C.M."/>
            <person name="Petriglieri F."/>
            <person name="Kristensen J.M."/>
            <person name="Kirkegaard R.H."/>
            <person name="Michaelsen T.Y."/>
            <person name="Andersen M.H."/>
            <person name="Karst S.M."/>
            <person name="Dueholm M.S."/>
            <person name="Nielsen P.H."/>
            <person name="Albertsen M."/>
        </authorList>
    </citation>
    <scope>NUCLEOTIDE SEQUENCE</scope>
    <source>
        <strain evidence="1">Bjer_18-Q3-R1-45_BAT3C.347</strain>
    </source>
</reference>
<dbReference type="Pfam" id="PF06996">
    <property type="entry name" value="T6SS_TssG"/>
    <property type="match status" value="1"/>
</dbReference>
<gene>
    <name evidence="1" type="primary">tssG</name>
    <name evidence="1" type="ORF">IPH26_01440</name>
</gene>
<dbReference type="PANTHER" id="PTHR35564">
    <property type="match status" value="1"/>
</dbReference>
<evidence type="ECO:0000313" key="1">
    <source>
        <dbReference type="EMBL" id="MBK6971660.1"/>
    </source>
</evidence>
<dbReference type="Proteomes" id="UP000807785">
    <property type="component" value="Unassembled WGS sequence"/>
</dbReference>
<dbReference type="EMBL" id="JADJEV010000001">
    <property type="protein sequence ID" value="MBK6971660.1"/>
    <property type="molecule type" value="Genomic_DNA"/>
</dbReference>
<name>A0A9D7E2C7_9PROT</name>
<protein>
    <submittedName>
        <fullName evidence="1">Type VI secretion system baseplate subunit TssG</fullName>
    </submittedName>
</protein>